<proteinExistence type="predicted"/>
<keyword evidence="1" id="KW-1133">Transmembrane helix</keyword>
<organism evidence="3 4">
    <name type="scientific">Polaribacter porphyrae</name>
    <dbReference type="NCBI Taxonomy" id="1137780"/>
    <lineage>
        <taxon>Bacteria</taxon>
        <taxon>Pseudomonadati</taxon>
        <taxon>Bacteroidota</taxon>
        <taxon>Flavobacteriia</taxon>
        <taxon>Flavobacteriales</taxon>
        <taxon>Flavobacteriaceae</taxon>
    </lineage>
</organism>
<protein>
    <recommendedName>
        <fullName evidence="2">DUF4350 domain-containing protein</fullName>
    </recommendedName>
</protein>
<name>A0A2S7WL72_9FLAO</name>
<comment type="caution">
    <text evidence="3">The sequence shown here is derived from an EMBL/GenBank/DDBJ whole genome shotgun (WGS) entry which is preliminary data.</text>
</comment>
<keyword evidence="1" id="KW-0812">Transmembrane</keyword>
<accession>A0A2S7WL72</accession>
<dbReference type="Proteomes" id="UP000238882">
    <property type="component" value="Unassembled WGS sequence"/>
</dbReference>
<gene>
    <name evidence="3" type="ORF">BTO18_03705</name>
</gene>
<evidence type="ECO:0000256" key="1">
    <source>
        <dbReference type="SAM" id="Phobius"/>
    </source>
</evidence>
<dbReference type="InterPro" id="IPR025646">
    <property type="entry name" value="DUF4350"/>
</dbReference>
<sequence>MFKLHIHKLVTLFVVFLLLTSCKKTNWSENYREREKSPFGTYIVYNEAKNLFESEEVILLKQNFYDYLFENYDTTTPNFGNYICIKNDAYWLSEDAIKELLSFVADGNTAFISLNYFNKSLKKQLEFTTNNLDKDVFGITKLRELEGTFKFTNEELYNSTYKFDRNIRRNYFLQYNENKTIVLGNAIVGGEDVPNFIKIYHGKGAVYLHSNPVVFTNYYLLNDKESYTEKVFSYLPSSTILWDPQIKRSKYSNQSEKENSVFKFFLQHPTLKWFLFVTIVGVLLFMLFNARRKQRAIPIIDPLENTTVAFTQTIASLYLKEQNHKNLVDKKISYFLEKIRTKYLLNTNNLNKEFIKNLAAKSGNNLQNTKYLVNTIITLNKRSKCSEEELFVLHKMIEKFLKNK</sequence>
<dbReference type="RefSeq" id="WP_105014932.1">
    <property type="nucleotide sequence ID" value="NZ_MSCN01000001.1"/>
</dbReference>
<dbReference type="AlphaFoldDB" id="A0A2S7WL72"/>
<feature type="transmembrane region" description="Helical" evidence="1">
    <location>
        <begin position="273"/>
        <end position="290"/>
    </location>
</feature>
<reference evidence="3 4" key="1">
    <citation type="submission" date="2016-12" db="EMBL/GenBank/DDBJ databases">
        <title>Trade-off between light-utilization and light-protection in marine flavobacteria.</title>
        <authorList>
            <person name="Kumagai Y."/>
            <person name="Yoshizawa S."/>
            <person name="Kogure K."/>
            <person name="Iwasaki W."/>
        </authorList>
    </citation>
    <scope>NUCLEOTIDE SEQUENCE [LARGE SCALE GENOMIC DNA]</scope>
    <source>
        <strain evidence="3 4">NBRC 108759</strain>
    </source>
</reference>
<keyword evidence="4" id="KW-1185">Reference proteome</keyword>
<keyword evidence="1" id="KW-0472">Membrane</keyword>
<feature type="domain" description="DUF4350" evidence="2">
    <location>
        <begin position="36"/>
        <end position="224"/>
    </location>
</feature>
<dbReference type="PROSITE" id="PS51257">
    <property type="entry name" value="PROKAR_LIPOPROTEIN"/>
    <property type="match status" value="1"/>
</dbReference>
<dbReference type="Pfam" id="PF14258">
    <property type="entry name" value="DUF4350"/>
    <property type="match status" value="1"/>
</dbReference>
<dbReference type="EMBL" id="MSCN01000001">
    <property type="protein sequence ID" value="PQJ78348.1"/>
    <property type="molecule type" value="Genomic_DNA"/>
</dbReference>
<evidence type="ECO:0000313" key="4">
    <source>
        <dbReference type="Proteomes" id="UP000238882"/>
    </source>
</evidence>
<evidence type="ECO:0000259" key="2">
    <source>
        <dbReference type="Pfam" id="PF14258"/>
    </source>
</evidence>
<evidence type="ECO:0000313" key="3">
    <source>
        <dbReference type="EMBL" id="PQJ78348.1"/>
    </source>
</evidence>
<dbReference type="OrthoDB" id="1111222at2"/>